<comment type="caution">
    <text evidence="3">The sequence shown here is derived from an EMBL/GenBank/DDBJ whole genome shotgun (WGS) entry which is preliminary data.</text>
</comment>
<dbReference type="Pfam" id="PF05935">
    <property type="entry name" value="Arylsulfotrans"/>
    <property type="match status" value="1"/>
</dbReference>
<name>A0AAX0LBD4_9BACT</name>
<dbReference type="AlphaFoldDB" id="A0AAX0LBD4"/>
<protein>
    <submittedName>
        <fullName evidence="3">Aryl-sulfate sulfotransferase</fullName>
    </submittedName>
</protein>
<dbReference type="RefSeq" id="WP_078387499.1">
    <property type="nucleotide sequence ID" value="NZ_CP012547.1"/>
</dbReference>
<dbReference type="GO" id="GO:0004062">
    <property type="term" value="F:aryl sulfotransferase activity"/>
    <property type="evidence" value="ECO:0007669"/>
    <property type="project" value="InterPro"/>
</dbReference>
<dbReference type="Proteomes" id="UP000189728">
    <property type="component" value="Unassembled WGS sequence"/>
</dbReference>
<dbReference type="Pfam" id="PF17425">
    <property type="entry name" value="Arylsulfotran_N"/>
    <property type="match status" value="1"/>
</dbReference>
<gene>
    <name evidence="3" type="ORF">BFG04_08570</name>
</gene>
<feature type="domain" description="Arylsulfotransferase N-terminal" evidence="2">
    <location>
        <begin position="46"/>
        <end position="135"/>
    </location>
</feature>
<feature type="signal peptide" evidence="1">
    <location>
        <begin position="1"/>
        <end position="26"/>
    </location>
</feature>
<dbReference type="InterPro" id="IPR038477">
    <property type="entry name" value="ASST_N_sf"/>
</dbReference>
<dbReference type="PANTHER" id="PTHR35340">
    <property type="entry name" value="PQQ ENZYME REPEAT PROTEIN-RELATED"/>
    <property type="match status" value="1"/>
</dbReference>
<dbReference type="Gene3D" id="2.60.40.3100">
    <property type="entry name" value="Arylsulphate sulphotransferase monomer, N-terminal domain"/>
    <property type="match status" value="1"/>
</dbReference>
<evidence type="ECO:0000313" key="4">
    <source>
        <dbReference type="Proteomes" id="UP000189728"/>
    </source>
</evidence>
<reference evidence="3 4" key="1">
    <citation type="submission" date="2016-08" db="EMBL/GenBank/DDBJ databases">
        <title>Campylobacter species from sea mammals.</title>
        <authorList>
            <person name="Gilbert M.J."/>
            <person name="Byrne B.A."/>
            <person name="Zomer A.L."/>
            <person name="Wagenaar J.A."/>
        </authorList>
    </citation>
    <scope>NUCLEOTIDE SEQUENCE [LARGE SCALE GENOMIC DNA]</scope>
    <source>
        <strain evidence="3 4">1105248</strain>
    </source>
</reference>
<organism evidence="3 4">
    <name type="scientific">Campylobacter pinnipediorum subsp. pinnipediorum</name>
    <dbReference type="NCBI Taxonomy" id="1660067"/>
    <lineage>
        <taxon>Bacteria</taxon>
        <taxon>Pseudomonadati</taxon>
        <taxon>Campylobacterota</taxon>
        <taxon>Epsilonproteobacteria</taxon>
        <taxon>Campylobacterales</taxon>
        <taxon>Campylobacteraceae</taxon>
        <taxon>Campylobacter</taxon>
    </lineage>
</organism>
<dbReference type="InterPro" id="IPR035391">
    <property type="entry name" value="Arylsulfotran_N"/>
</dbReference>
<dbReference type="PANTHER" id="PTHR35340:SF10">
    <property type="entry name" value="CYTOPLASMIC PROTEIN"/>
    <property type="match status" value="1"/>
</dbReference>
<feature type="chain" id="PRO_5043623148" evidence="1">
    <location>
        <begin position="27"/>
        <end position="624"/>
    </location>
</feature>
<sequence>MKSKSIISSALVAAMLVGGLSTTAFAIGGPSGPKNDYQVQGKIGAIKLNPYGYAPLTAIIMNGGYILSDVKVTILPKKDGQTISYKVDNQTLKTYGGIPVFGLYPSYTNTVEVTYTKAAIGFKNETITEQYSITTGGIGLTPSGLTMQKGPLFGTVKVVTPAAKEFADRLYLINNVSGKAPGRSSQATWNNPAGGALEWNDSSNSFVVDTKGEVRWFFDSDKLLDYGNIYKTGIQMGFRQNADGALTWGFGQRYVKYDLLGRQIFDRQLPLGYNDFSHSLKNASNGDYFLRVGTSNVKRPDGKNVRTVRDTIVEVDQNGNVVDDWRLFEILDPYRADAILVLDQGAVCLNVDASQAGHTTSSQELAKLDQQDKFGDIAGTGIGRNWAHVNSVDYDKNDDSIIISSRHQNAFIKIGRDKKVKWIAGAHKGWGKQFQDKLLQPVDAKGKKIVCDDEYSKCPGYLNENGGFDWTWTQHTAFLIDSKSNKDVVYLTVFDNGDSRGMEQPALPSMKYSRAVVYKIDQKKMTIQQVWEYGKQRGSDWFSAVTSLTEYQKDKDSIVVYSATAGMQFDLSKGVPVGDPAPELLEFKWGSTTPSFQLKFTGTGIGYQAMPLSLEKAFDKNNKK</sequence>
<dbReference type="EMBL" id="MCRK01000017">
    <property type="protein sequence ID" value="OPA80680.1"/>
    <property type="molecule type" value="Genomic_DNA"/>
</dbReference>
<dbReference type="InterPro" id="IPR010262">
    <property type="entry name" value="Arylsulfotransferase_bact"/>
</dbReference>
<evidence type="ECO:0000256" key="1">
    <source>
        <dbReference type="SAM" id="SignalP"/>
    </source>
</evidence>
<evidence type="ECO:0000313" key="3">
    <source>
        <dbReference type="EMBL" id="OPA80680.1"/>
    </source>
</evidence>
<dbReference type="InterPro" id="IPR053143">
    <property type="entry name" value="Arylsulfate_ST"/>
</dbReference>
<keyword evidence="1" id="KW-0732">Signal</keyword>
<evidence type="ECO:0000259" key="2">
    <source>
        <dbReference type="Pfam" id="PF17425"/>
    </source>
</evidence>
<accession>A0AAX0LBD4</accession>
<proteinExistence type="predicted"/>